<name>A0A2P2N637_RHIMU</name>
<organism evidence="1">
    <name type="scientific">Rhizophora mucronata</name>
    <name type="common">Asiatic mangrove</name>
    <dbReference type="NCBI Taxonomy" id="61149"/>
    <lineage>
        <taxon>Eukaryota</taxon>
        <taxon>Viridiplantae</taxon>
        <taxon>Streptophyta</taxon>
        <taxon>Embryophyta</taxon>
        <taxon>Tracheophyta</taxon>
        <taxon>Spermatophyta</taxon>
        <taxon>Magnoliopsida</taxon>
        <taxon>eudicotyledons</taxon>
        <taxon>Gunneridae</taxon>
        <taxon>Pentapetalae</taxon>
        <taxon>rosids</taxon>
        <taxon>fabids</taxon>
        <taxon>Malpighiales</taxon>
        <taxon>Rhizophoraceae</taxon>
        <taxon>Rhizophora</taxon>
    </lineage>
</organism>
<evidence type="ECO:0000313" key="1">
    <source>
        <dbReference type="EMBL" id="MBX37918.1"/>
    </source>
</evidence>
<accession>A0A2P2N637</accession>
<proteinExistence type="predicted"/>
<dbReference type="EMBL" id="GGEC01057434">
    <property type="protein sequence ID" value="MBX37918.1"/>
    <property type="molecule type" value="Transcribed_RNA"/>
</dbReference>
<dbReference type="AlphaFoldDB" id="A0A2P2N637"/>
<reference evidence="1" key="1">
    <citation type="submission" date="2018-02" db="EMBL/GenBank/DDBJ databases">
        <title>Rhizophora mucronata_Transcriptome.</title>
        <authorList>
            <person name="Meera S.P."/>
            <person name="Sreeshan A."/>
            <person name="Augustine A."/>
        </authorList>
    </citation>
    <scope>NUCLEOTIDE SEQUENCE</scope>
    <source>
        <tissue evidence="1">Leaf</tissue>
    </source>
</reference>
<protein>
    <submittedName>
        <fullName evidence="1">Uncharacterized protein</fullName>
    </submittedName>
</protein>
<sequence length="33" mass="3853">MQLNCRDLKWVKAKAILMPNNVRKIAISQELVK</sequence>